<dbReference type="PANTHER" id="PTHR34351">
    <property type="entry name" value="SLR1927 PROTEIN-RELATED"/>
    <property type="match status" value="1"/>
</dbReference>
<reference evidence="2 3" key="1">
    <citation type="submission" date="2023-09" db="EMBL/GenBank/DDBJ databases">
        <authorList>
            <person name="Rey-Velasco X."/>
        </authorList>
    </citation>
    <scope>NUCLEOTIDE SEQUENCE [LARGE SCALE GENOMIC DNA]</scope>
    <source>
        <strain evidence="2 3">P385</strain>
    </source>
</reference>
<feature type="transmembrane region" description="Helical" evidence="1">
    <location>
        <begin position="33"/>
        <end position="52"/>
    </location>
</feature>
<comment type="caution">
    <text evidence="2">The sequence shown here is derived from an EMBL/GenBank/DDBJ whole genome shotgun (WGS) entry which is preliminary data.</text>
</comment>
<feature type="transmembrane region" description="Helical" evidence="1">
    <location>
        <begin position="58"/>
        <end position="78"/>
    </location>
</feature>
<proteinExistence type="predicted"/>
<gene>
    <name evidence="2" type="ORF">RM531_04400</name>
</gene>
<keyword evidence="1" id="KW-0812">Transmembrane</keyword>
<organism evidence="2 3">
    <name type="scientific">Spectribacter acetivorans</name>
    <dbReference type="NCBI Taxonomy" id="3075603"/>
    <lineage>
        <taxon>Bacteria</taxon>
        <taxon>Pseudomonadati</taxon>
        <taxon>Pseudomonadota</taxon>
        <taxon>Gammaproteobacteria</taxon>
        <taxon>Salinisphaerales</taxon>
        <taxon>Salinisphaeraceae</taxon>
        <taxon>Spectribacter</taxon>
    </lineage>
</organism>
<accession>A0ABU3B6L8</accession>
<dbReference type="EMBL" id="JAVRHY010000003">
    <property type="protein sequence ID" value="MDT0617705.1"/>
    <property type="molecule type" value="Genomic_DNA"/>
</dbReference>
<evidence type="ECO:0000256" key="1">
    <source>
        <dbReference type="SAM" id="Phobius"/>
    </source>
</evidence>
<protein>
    <submittedName>
        <fullName evidence="2">DUF58 domain-containing protein</fullName>
    </submittedName>
</protein>
<evidence type="ECO:0000313" key="3">
    <source>
        <dbReference type="Proteomes" id="UP001259982"/>
    </source>
</evidence>
<evidence type="ECO:0000313" key="2">
    <source>
        <dbReference type="EMBL" id="MDT0617705.1"/>
    </source>
</evidence>
<name>A0ABU3B6L8_9GAMM</name>
<keyword evidence="3" id="KW-1185">Reference proteome</keyword>
<dbReference type="RefSeq" id="WP_311657586.1">
    <property type="nucleotide sequence ID" value="NZ_JAVRHY010000003.1"/>
</dbReference>
<sequence>MALTQRLRARTRAWIDRRSPPQTGPVRIHRRRLYILPTRGGAWFGLLLFTMLLGSMNYSNSLGFALTFLLGGLVLVAMHHTHRNLLNLTVRAAPVGPVFAGQPALLAVMLHNPAGQSRLAVAVAADDTVDAQDDAVTDIPAGGDAICRLSLTTRARGRLPLPRLKISTLFPMGLFRAWTWIRLDQSVLVYPRPAGRAPLPPASPGLVEGADRHRTGREDFAGLRRYGRGDPPRLIHWKSYPRTGTLMVKQFDDPRQETLWLDFAMVPGGGVEPRLSQLTRWVQEADRRGLVYGLRLPGAEIPPDRGAPHRDRCLRSLALYAD</sequence>
<keyword evidence="1" id="KW-0472">Membrane</keyword>
<dbReference type="Proteomes" id="UP001259982">
    <property type="component" value="Unassembled WGS sequence"/>
</dbReference>
<dbReference type="PANTHER" id="PTHR34351:SF1">
    <property type="entry name" value="SLR1927 PROTEIN"/>
    <property type="match status" value="1"/>
</dbReference>
<keyword evidence="1" id="KW-1133">Transmembrane helix</keyword>